<protein>
    <submittedName>
        <fullName evidence="3">Peptidoglycan/LPS O-acetylase OafA/YrhL</fullName>
    </submittedName>
</protein>
<reference evidence="3 4" key="1">
    <citation type="submission" date="2019-06" db="EMBL/GenBank/DDBJ databases">
        <title>Sequencing the genomes of 1000 actinobacteria strains.</title>
        <authorList>
            <person name="Klenk H.-P."/>
        </authorList>
    </citation>
    <scope>NUCLEOTIDE SEQUENCE [LARGE SCALE GENOMIC DNA]</scope>
    <source>
        <strain evidence="3 4">DSM 4813</strain>
    </source>
</reference>
<name>A0A542ZU49_RARFA</name>
<feature type="transmembrane region" description="Helical" evidence="1">
    <location>
        <begin position="21"/>
        <end position="42"/>
    </location>
</feature>
<keyword evidence="1" id="KW-0472">Membrane</keyword>
<dbReference type="GO" id="GO:0016020">
    <property type="term" value="C:membrane"/>
    <property type="evidence" value="ECO:0007669"/>
    <property type="project" value="TreeGrafter"/>
</dbReference>
<evidence type="ECO:0000313" key="4">
    <source>
        <dbReference type="Proteomes" id="UP000315389"/>
    </source>
</evidence>
<evidence type="ECO:0000259" key="2">
    <source>
        <dbReference type="Pfam" id="PF01757"/>
    </source>
</evidence>
<evidence type="ECO:0000313" key="3">
    <source>
        <dbReference type="EMBL" id="TQL63888.1"/>
    </source>
</evidence>
<gene>
    <name evidence="3" type="ORF">FB461_0367</name>
</gene>
<feature type="transmembrane region" description="Helical" evidence="1">
    <location>
        <begin position="110"/>
        <end position="131"/>
    </location>
</feature>
<evidence type="ECO:0000256" key="1">
    <source>
        <dbReference type="SAM" id="Phobius"/>
    </source>
</evidence>
<proteinExistence type="predicted"/>
<dbReference type="GO" id="GO:0009103">
    <property type="term" value="P:lipopolysaccharide biosynthetic process"/>
    <property type="evidence" value="ECO:0007669"/>
    <property type="project" value="TreeGrafter"/>
</dbReference>
<comment type="caution">
    <text evidence="3">The sequence shown here is derived from an EMBL/GenBank/DDBJ whole genome shotgun (WGS) entry which is preliminary data.</text>
</comment>
<keyword evidence="4" id="KW-1185">Reference proteome</keyword>
<dbReference type="RefSeq" id="WP_142118403.1">
    <property type="nucleotide sequence ID" value="NZ_BAAASV010000002.1"/>
</dbReference>
<feature type="domain" description="Acyltransferase 3" evidence="2">
    <location>
        <begin position="14"/>
        <end position="342"/>
    </location>
</feature>
<dbReference type="EMBL" id="VFOS01000001">
    <property type="protein sequence ID" value="TQL63888.1"/>
    <property type="molecule type" value="Genomic_DNA"/>
</dbReference>
<dbReference type="InterPro" id="IPR002656">
    <property type="entry name" value="Acyl_transf_3_dom"/>
</dbReference>
<dbReference type="GO" id="GO:0016747">
    <property type="term" value="F:acyltransferase activity, transferring groups other than amino-acyl groups"/>
    <property type="evidence" value="ECO:0007669"/>
    <property type="project" value="InterPro"/>
</dbReference>
<feature type="transmembrane region" description="Helical" evidence="1">
    <location>
        <begin position="322"/>
        <end position="346"/>
    </location>
</feature>
<dbReference type="InterPro" id="IPR050879">
    <property type="entry name" value="Acyltransferase_3"/>
</dbReference>
<organism evidence="3 4">
    <name type="scientific">Rarobacter faecitabidus</name>
    <dbReference type="NCBI Taxonomy" id="13243"/>
    <lineage>
        <taxon>Bacteria</taxon>
        <taxon>Bacillati</taxon>
        <taxon>Actinomycetota</taxon>
        <taxon>Actinomycetes</taxon>
        <taxon>Micrococcales</taxon>
        <taxon>Rarobacteraceae</taxon>
        <taxon>Rarobacter</taxon>
    </lineage>
</organism>
<feature type="transmembrane region" description="Helical" evidence="1">
    <location>
        <begin position="48"/>
        <end position="66"/>
    </location>
</feature>
<feature type="transmembrane region" description="Helical" evidence="1">
    <location>
        <begin position="86"/>
        <end position="104"/>
    </location>
</feature>
<accession>A0A542ZU49</accession>
<dbReference type="PANTHER" id="PTHR23028">
    <property type="entry name" value="ACETYLTRANSFERASE"/>
    <property type="match status" value="1"/>
</dbReference>
<keyword evidence="1" id="KW-1133">Transmembrane helix</keyword>
<dbReference type="PANTHER" id="PTHR23028:SF53">
    <property type="entry name" value="ACYL_TRANSF_3 DOMAIN-CONTAINING PROTEIN"/>
    <property type="match status" value="1"/>
</dbReference>
<feature type="transmembrane region" description="Helical" evidence="1">
    <location>
        <begin position="172"/>
        <end position="191"/>
    </location>
</feature>
<dbReference type="AlphaFoldDB" id="A0A542ZU49"/>
<feature type="transmembrane region" description="Helical" evidence="1">
    <location>
        <begin position="197"/>
        <end position="220"/>
    </location>
</feature>
<feature type="transmembrane region" description="Helical" evidence="1">
    <location>
        <begin position="290"/>
        <end position="310"/>
    </location>
</feature>
<keyword evidence="1" id="KW-0812">Transmembrane</keyword>
<feature type="transmembrane region" description="Helical" evidence="1">
    <location>
        <begin position="261"/>
        <end position="278"/>
    </location>
</feature>
<dbReference type="OrthoDB" id="9796461at2"/>
<dbReference type="Proteomes" id="UP000315389">
    <property type="component" value="Unassembled WGS sequence"/>
</dbReference>
<sequence>MNLPVGEGHAVRLNAITGLRWWAALGVFAYHVTNVATLPGSIAAAVRPGYLGVTFFFVLSGFVLTWSMRAGTPKRTFYWRRFARIYPLHLLTLLAAIPVFYSFHPDTADWWVKPFSIPVLMLSVFVIQGWWRDPTILFSGNPAAWTLTAEAFFYATHPFLASGLRRTRLRGALIAAAGTIAFAAICRIVIIGNPGSWFAGLPWPILRLNEFVLGMTLAWAMRQGWRFRVHPLAIIAVAAFYFIGIVKIPAMASIAAWTPEVATVLSAALIVGVASREIAGKSKWLGARPLVALGEWSFAFYLIHATFIYLARSLFGVQPAGLHSAAMVAGLLAASIVVSWLLHSFFERPVESRLRAWQAARMARSIR</sequence>
<feature type="transmembrane region" description="Helical" evidence="1">
    <location>
        <begin position="232"/>
        <end position="255"/>
    </location>
</feature>
<dbReference type="Pfam" id="PF01757">
    <property type="entry name" value="Acyl_transf_3"/>
    <property type="match status" value="1"/>
</dbReference>